<dbReference type="SUPFAM" id="SSF46785">
    <property type="entry name" value="Winged helix' DNA-binding domain"/>
    <property type="match status" value="1"/>
</dbReference>
<protein>
    <submittedName>
        <fullName evidence="5">Transcription regulator (MarR family)</fullName>
    </submittedName>
</protein>
<organism evidence="5 6">
    <name type="scientific">Methanocella arvoryzae (strain DSM 22066 / NBRC 105507 / MRE50)</name>
    <dbReference type="NCBI Taxonomy" id="351160"/>
    <lineage>
        <taxon>Archaea</taxon>
        <taxon>Methanobacteriati</taxon>
        <taxon>Methanobacteriota</taxon>
        <taxon>Stenosarchaea group</taxon>
        <taxon>Methanomicrobia</taxon>
        <taxon>Methanocellales</taxon>
        <taxon>Methanocellaceae</taxon>
        <taxon>Methanocella</taxon>
    </lineage>
</organism>
<evidence type="ECO:0000313" key="5">
    <source>
        <dbReference type="EMBL" id="CAJ36140.1"/>
    </source>
</evidence>
<dbReference type="PATRIC" id="fig|351160.9.peg.2101"/>
<feature type="domain" description="HTH marR-type" evidence="4">
    <location>
        <begin position="11"/>
        <end position="146"/>
    </location>
</feature>
<keyword evidence="3" id="KW-0804">Transcription</keyword>
<keyword evidence="1" id="KW-0805">Transcription regulation</keyword>
<dbReference type="GO" id="GO:0003677">
    <property type="term" value="F:DNA binding"/>
    <property type="evidence" value="ECO:0007669"/>
    <property type="project" value="UniProtKB-KW"/>
</dbReference>
<reference evidence="5 6" key="1">
    <citation type="journal article" date="2006" name="Science">
        <title>Genome of rice cluster I archaea -- the key methane producers in the rice rhizosphere.</title>
        <authorList>
            <person name="Erkel C."/>
            <person name="Kube M."/>
            <person name="Reinhardt R."/>
            <person name="Liesack W."/>
        </authorList>
    </citation>
    <scope>NUCLEOTIDE SEQUENCE [LARGE SCALE GENOMIC DNA]</scope>
    <source>
        <strain evidence="6">DSM 22066 / NBRC 105507 / MRE50</strain>
    </source>
</reference>
<evidence type="ECO:0000256" key="2">
    <source>
        <dbReference type="ARBA" id="ARBA00023125"/>
    </source>
</evidence>
<evidence type="ECO:0000256" key="3">
    <source>
        <dbReference type="ARBA" id="ARBA00023163"/>
    </source>
</evidence>
<sequence>MAGQCCLESEAHALLPGLVKVMWAMRVDRPSAWSPAFEGLTPLDLHILAFIEARPDVILKELRNYLDVPNSTLTGLIDRLEKKGLIERVISGRDRRSFGLKLTAKGADLRKEQQQVRLASASKMLGALDSDEERRAFVGMLNKIGDRLILGEAGKAQGKGGV</sequence>
<dbReference type="GO" id="GO:0003700">
    <property type="term" value="F:DNA-binding transcription factor activity"/>
    <property type="evidence" value="ECO:0007669"/>
    <property type="project" value="InterPro"/>
</dbReference>
<evidence type="ECO:0000259" key="4">
    <source>
        <dbReference type="PROSITE" id="PS50995"/>
    </source>
</evidence>
<proteinExistence type="predicted"/>
<dbReference type="STRING" id="351160.RCIX763"/>
<dbReference type="Proteomes" id="UP000000663">
    <property type="component" value="Chromosome"/>
</dbReference>
<evidence type="ECO:0000256" key="1">
    <source>
        <dbReference type="ARBA" id="ARBA00023015"/>
    </source>
</evidence>
<evidence type="ECO:0000313" key="6">
    <source>
        <dbReference type="Proteomes" id="UP000000663"/>
    </source>
</evidence>
<name>Q0W653_METAR</name>
<dbReference type="InterPro" id="IPR036390">
    <property type="entry name" value="WH_DNA-bd_sf"/>
</dbReference>
<dbReference type="Gene3D" id="1.10.10.10">
    <property type="entry name" value="Winged helix-like DNA-binding domain superfamily/Winged helix DNA-binding domain"/>
    <property type="match status" value="1"/>
</dbReference>
<dbReference type="SMART" id="SM00347">
    <property type="entry name" value="HTH_MARR"/>
    <property type="match status" value="1"/>
</dbReference>
<dbReference type="InterPro" id="IPR036388">
    <property type="entry name" value="WH-like_DNA-bd_sf"/>
</dbReference>
<dbReference type="eggNOG" id="arCOG03182">
    <property type="taxonomic scope" value="Archaea"/>
</dbReference>
<keyword evidence="6" id="KW-1185">Reference proteome</keyword>
<dbReference type="InterPro" id="IPR000835">
    <property type="entry name" value="HTH_MarR-typ"/>
</dbReference>
<keyword evidence="2" id="KW-0238">DNA-binding</keyword>
<gene>
    <name evidence="5" type="ORF">RCIX763</name>
</gene>
<dbReference type="EMBL" id="AM114193">
    <property type="protein sequence ID" value="CAJ36140.1"/>
    <property type="molecule type" value="Genomic_DNA"/>
</dbReference>
<accession>Q0W653</accession>
<dbReference type="PANTHER" id="PTHR42756">
    <property type="entry name" value="TRANSCRIPTIONAL REGULATOR, MARR"/>
    <property type="match status" value="1"/>
</dbReference>
<dbReference type="PROSITE" id="PS01117">
    <property type="entry name" value="HTH_MARR_1"/>
    <property type="match status" value="1"/>
</dbReference>
<dbReference type="Pfam" id="PF12802">
    <property type="entry name" value="MarR_2"/>
    <property type="match status" value="1"/>
</dbReference>
<dbReference type="PANTHER" id="PTHR42756:SF1">
    <property type="entry name" value="TRANSCRIPTIONAL REPRESSOR OF EMRAB OPERON"/>
    <property type="match status" value="1"/>
</dbReference>
<dbReference type="InterPro" id="IPR023187">
    <property type="entry name" value="Tscrpt_reg_MarR-type_CS"/>
</dbReference>
<dbReference type="PRINTS" id="PR00598">
    <property type="entry name" value="HTHMARR"/>
</dbReference>
<dbReference type="KEGG" id="rci:RCIX763"/>
<dbReference type="AlphaFoldDB" id="Q0W653"/>
<dbReference type="PROSITE" id="PS50995">
    <property type="entry name" value="HTH_MARR_2"/>
    <property type="match status" value="1"/>
</dbReference>